<proteinExistence type="predicted"/>
<organism evidence="2">
    <name type="scientific">Micromonospora sp. HUAS YX12</name>
    <dbReference type="NCBI Taxonomy" id="3156396"/>
    <lineage>
        <taxon>Bacteria</taxon>
        <taxon>Bacillati</taxon>
        <taxon>Actinomycetota</taxon>
        <taxon>Actinomycetes</taxon>
        <taxon>Micromonosporales</taxon>
        <taxon>Micromonosporaceae</taxon>
        <taxon>Micromonospora</taxon>
    </lineage>
</organism>
<evidence type="ECO:0000313" key="2">
    <source>
        <dbReference type="EMBL" id="XBT79790.1"/>
    </source>
</evidence>
<accession>A0AAU7QXB6</accession>
<gene>
    <name evidence="2" type="ORF">ABIH81_19220</name>
</gene>
<protein>
    <submittedName>
        <fullName evidence="2">Uncharacterized protein</fullName>
    </submittedName>
</protein>
<dbReference type="RefSeq" id="WP_349876268.1">
    <property type="nucleotide sequence ID" value="NZ_CP157974.1"/>
</dbReference>
<sequence length="314" mass="34812">MMTRNRRRKTAIRAHQAETGSRYMVARRQLAEPTSPASAPVAEPPAGVEILPPLAAWNRPHDCRWWAETTAAHGPLMALTISRGDRWWELDDLAREVAGALQDRPTQERGLWINHGRYYVTKREHLPGIAAALDAAGALSRLTVRAVPDAAHCEHANCRRRRGEPPVQRAESAGPAEAPPAVVFGPMPSLAEIMEQHRLLSYFGFGVFPSIGQTYAQYRVELAAERARLAEHEESVQEIAIWLHDNVRPIMKPTIGSYTMKHVVENAIGRHVSNGELIAAALIAGYPYRGDHPNADFGMSARDVDRLRKAARTA</sequence>
<evidence type="ECO:0000256" key="1">
    <source>
        <dbReference type="SAM" id="MobiDB-lite"/>
    </source>
</evidence>
<feature type="region of interest" description="Disordered" evidence="1">
    <location>
        <begin position="157"/>
        <end position="178"/>
    </location>
</feature>
<reference evidence="2" key="1">
    <citation type="submission" date="2024-06" db="EMBL/GenBank/DDBJ databases">
        <title>Micromonospora sp. strain HUAS YX12 genome sequences.</title>
        <authorList>
            <person name="Mo P."/>
        </authorList>
    </citation>
    <scope>NUCLEOTIDE SEQUENCE</scope>
    <source>
        <strain evidence="2">HUAS YX12</strain>
    </source>
</reference>
<dbReference type="EMBL" id="CP157974">
    <property type="protein sequence ID" value="XBT79790.1"/>
    <property type="molecule type" value="Genomic_DNA"/>
</dbReference>
<name>A0AAU7QXB6_9ACTN</name>
<dbReference type="AlphaFoldDB" id="A0AAU7QXB6"/>